<dbReference type="Proteomes" id="UP000321192">
    <property type="component" value="Unassembled WGS sequence"/>
</dbReference>
<organism evidence="1 2">
    <name type="scientific">Thauera aminoaromatica</name>
    <dbReference type="NCBI Taxonomy" id="164330"/>
    <lineage>
        <taxon>Bacteria</taxon>
        <taxon>Pseudomonadati</taxon>
        <taxon>Pseudomonadota</taxon>
        <taxon>Betaproteobacteria</taxon>
        <taxon>Rhodocyclales</taxon>
        <taxon>Zoogloeaceae</taxon>
        <taxon>Thauera</taxon>
    </lineage>
</organism>
<accession>A0A5C7T949</accession>
<sequence length="114" mass="12736">MKLDRDLNKDGCGKYAIINLRKLNDLCGHAGPFQRWTPEVAQAIKTLEEAGALEWGRTGAPDEFFLIKLKDKYAKHALEQYAAAVGSDDPEYSDAVFDLSKRSGKNSPFYKVPD</sequence>
<protein>
    <submittedName>
        <fullName evidence="1">Uncharacterized protein</fullName>
    </submittedName>
</protein>
<reference evidence="1 2" key="1">
    <citation type="submission" date="2018-09" db="EMBL/GenBank/DDBJ databases">
        <title>Metagenome Assembled Genomes from an Advanced Water Purification Facility.</title>
        <authorList>
            <person name="Stamps B.W."/>
            <person name="Spear J.R."/>
        </authorList>
    </citation>
    <scope>NUCLEOTIDE SEQUENCE [LARGE SCALE GENOMIC DNA]</scope>
    <source>
        <strain evidence="1">Bin_27_1</strain>
    </source>
</reference>
<proteinExistence type="predicted"/>
<comment type="caution">
    <text evidence="1">The sequence shown here is derived from an EMBL/GenBank/DDBJ whole genome shotgun (WGS) entry which is preliminary data.</text>
</comment>
<dbReference type="AlphaFoldDB" id="A0A5C7T949"/>
<evidence type="ECO:0000313" key="2">
    <source>
        <dbReference type="Proteomes" id="UP000321192"/>
    </source>
</evidence>
<gene>
    <name evidence="1" type="ORF">E6Q80_00690</name>
</gene>
<name>A0A5C7T949_THASP</name>
<dbReference type="EMBL" id="SSFD01000012">
    <property type="protein sequence ID" value="TXH92289.1"/>
    <property type="molecule type" value="Genomic_DNA"/>
</dbReference>
<evidence type="ECO:0000313" key="1">
    <source>
        <dbReference type="EMBL" id="TXH92289.1"/>
    </source>
</evidence>
<dbReference type="RefSeq" id="WP_276656287.1">
    <property type="nucleotide sequence ID" value="NZ_SSFD01000012.1"/>
</dbReference>